<dbReference type="GO" id="GO:0043634">
    <property type="term" value="P:polyadenylation-dependent ncRNA catabolic process"/>
    <property type="evidence" value="ECO:0007669"/>
    <property type="project" value="TreeGrafter"/>
</dbReference>
<proteinExistence type="predicted"/>
<name>A0A2V3IZI2_9FLOR</name>
<dbReference type="PANTHER" id="PTHR23092:SF15">
    <property type="entry name" value="INACTIVE NON-CANONICAL POLY(A) RNA POLYMERASE PROTEIN TRF4-2-RELATED"/>
    <property type="match status" value="1"/>
</dbReference>
<evidence type="ECO:0000259" key="5">
    <source>
        <dbReference type="Pfam" id="PF22600"/>
    </source>
</evidence>
<dbReference type="InterPro" id="IPR043519">
    <property type="entry name" value="NT_sf"/>
</dbReference>
<dbReference type="AlphaFoldDB" id="A0A2V3IZI2"/>
<feature type="compositionally biased region" description="Basic and acidic residues" evidence="3">
    <location>
        <begin position="259"/>
        <end position="279"/>
    </location>
</feature>
<dbReference type="Gene3D" id="1.10.1410.10">
    <property type="match status" value="1"/>
</dbReference>
<feature type="compositionally biased region" description="Polar residues" evidence="3">
    <location>
        <begin position="131"/>
        <end position="158"/>
    </location>
</feature>
<feature type="region of interest" description="Disordered" evidence="3">
    <location>
        <begin position="870"/>
        <end position="931"/>
    </location>
</feature>
<protein>
    <submittedName>
        <fullName evidence="6">Non-canonical poly(A) RNA polymerase PAPD7</fullName>
    </submittedName>
</protein>
<dbReference type="OrthoDB" id="273917at2759"/>
<dbReference type="CDD" id="cd05402">
    <property type="entry name" value="NT_PAP_TUTase"/>
    <property type="match status" value="1"/>
</dbReference>
<dbReference type="STRING" id="448386.A0A2V3IZI2"/>
<dbReference type="GO" id="GO:1990817">
    <property type="term" value="F:poly(A) RNA polymerase activity"/>
    <property type="evidence" value="ECO:0007669"/>
    <property type="project" value="InterPro"/>
</dbReference>
<reference evidence="6 7" key="1">
    <citation type="journal article" date="2018" name="Mol. Biol. Evol.">
        <title>Analysis of the draft genome of the red seaweed Gracilariopsis chorda provides insights into genome size evolution in Rhodophyta.</title>
        <authorList>
            <person name="Lee J."/>
            <person name="Yang E.C."/>
            <person name="Graf L."/>
            <person name="Yang J.H."/>
            <person name="Qiu H."/>
            <person name="Zel Zion U."/>
            <person name="Chan C.X."/>
            <person name="Stephens T.G."/>
            <person name="Weber A.P.M."/>
            <person name="Boo G.H."/>
            <person name="Boo S.M."/>
            <person name="Kim K.M."/>
            <person name="Shin Y."/>
            <person name="Jung M."/>
            <person name="Lee S.J."/>
            <person name="Yim H.S."/>
            <person name="Lee J.H."/>
            <person name="Bhattacharya D."/>
            <person name="Yoon H.S."/>
        </authorList>
    </citation>
    <scope>NUCLEOTIDE SEQUENCE [LARGE SCALE GENOMIC DNA]</scope>
    <source>
        <strain evidence="6 7">SKKU-2015</strain>
        <tissue evidence="6">Whole body</tissue>
    </source>
</reference>
<keyword evidence="7" id="KW-1185">Reference proteome</keyword>
<dbReference type="EMBL" id="NBIV01000023">
    <property type="protein sequence ID" value="PXF47499.1"/>
    <property type="molecule type" value="Genomic_DNA"/>
</dbReference>
<dbReference type="Gene3D" id="3.30.460.10">
    <property type="entry name" value="Beta Polymerase, domain 2"/>
    <property type="match status" value="1"/>
</dbReference>
<dbReference type="GO" id="GO:0046872">
    <property type="term" value="F:metal ion binding"/>
    <property type="evidence" value="ECO:0007669"/>
    <property type="project" value="UniProtKB-KW"/>
</dbReference>
<dbReference type="Proteomes" id="UP000247409">
    <property type="component" value="Unassembled WGS sequence"/>
</dbReference>
<feature type="compositionally biased region" description="Basic residues" evidence="3">
    <location>
        <begin position="906"/>
        <end position="920"/>
    </location>
</feature>
<dbReference type="SUPFAM" id="SSF81631">
    <property type="entry name" value="PAP/OAS1 substrate-binding domain"/>
    <property type="match status" value="1"/>
</dbReference>
<dbReference type="GO" id="GO:0003729">
    <property type="term" value="F:mRNA binding"/>
    <property type="evidence" value="ECO:0007669"/>
    <property type="project" value="TreeGrafter"/>
</dbReference>
<feature type="domain" description="PAP-associated" evidence="4">
    <location>
        <begin position="597"/>
        <end position="655"/>
    </location>
</feature>
<organism evidence="6 7">
    <name type="scientific">Gracilariopsis chorda</name>
    <dbReference type="NCBI Taxonomy" id="448386"/>
    <lineage>
        <taxon>Eukaryota</taxon>
        <taxon>Rhodophyta</taxon>
        <taxon>Florideophyceae</taxon>
        <taxon>Rhodymeniophycidae</taxon>
        <taxon>Gracilariales</taxon>
        <taxon>Gracilariaceae</taxon>
        <taxon>Gracilariopsis</taxon>
    </lineage>
</organism>
<dbReference type="PANTHER" id="PTHR23092">
    <property type="entry name" value="POLY(A) RNA POLYMERASE"/>
    <property type="match status" value="1"/>
</dbReference>
<dbReference type="Pfam" id="PF22600">
    <property type="entry name" value="MTPAP-like_central"/>
    <property type="match status" value="1"/>
</dbReference>
<evidence type="ECO:0000256" key="1">
    <source>
        <dbReference type="ARBA" id="ARBA00022723"/>
    </source>
</evidence>
<dbReference type="GO" id="GO:0031499">
    <property type="term" value="C:TRAMP complex"/>
    <property type="evidence" value="ECO:0007669"/>
    <property type="project" value="TreeGrafter"/>
</dbReference>
<evidence type="ECO:0000313" key="6">
    <source>
        <dbReference type="EMBL" id="PXF47499.1"/>
    </source>
</evidence>
<evidence type="ECO:0000256" key="3">
    <source>
        <dbReference type="SAM" id="MobiDB-lite"/>
    </source>
</evidence>
<dbReference type="InterPro" id="IPR036236">
    <property type="entry name" value="Znf_C2H2_sf"/>
</dbReference>
<accession>A0A2V3IZI2</accession>
<dbReference type="SUPFAM" id="SSF81301">
    <property type="entry name" value="Nucleotidyltransferase"/>
    <property type="match status" value="1"/>
</dbReference>
<dbReference type="Pfam" id="PF03828">
    <property type="entry name" value="PAP_assoc"/>
    <property type="match status" value="1"/>
</dbReference>
<keyword evidence="2" id="KW-0460">Magnesium</keyword>
<comment type="caution">
    <text evidence="6">The sequence shown here is derived from an EMBL/GenBank/DDBJ whole genome shotgun (WGS) entry which is preliminary data.</text>
</comment>
<gene>
    <name evidence="6" type="ORF">BWQ96_02643</name>
</gene>
<feature type="domain" description="Poly(A) RNA polymerase mitochondrial-like central palm" evidence="5">
    <location>
        <begin position="412"/>
        <end position="528"/>
    </location>
</feature>
<dbReference type="InterPro" id="IPR045862">
    <property type="entry name" value="Trf4-like"/>
</dbReference>
<dbReference type="InterPro" id="IPR002058">
    <property type="entry name" value="PAP_assoc"/>
</dbReference>
<keyword evidence="1" id="KW-0479">Metal-binding</keyword>
<feature type="region of interest" description="Disordered" evidence="3">
    <location>
        <begin position="259"/>
        <end position="286"/>
    </location>
</feature>
<evidence type="ECO:0000259" key="4">
    <source>
        <dbReference type="Pfam" id="PF03828"/>
    </source>
</evidence>
<dbReference type="GO" id="GO:0031123">
    <property type="term" value="P:RNA 3'-end processing"/>
    <property type="evidence" value="ECO:0007669"/>
    <property type="project" value="TreeGrafter"/>
</dbReference>
<feature type="region of interest" description="Disordered" evidence="3">
    <location>
        <begin position="722"/>
        <end position="777"/>
    </location>
</feature>
<feature type="compositionally biased region" description="Low complexity" evidence="3">
    <location>
        <begin position="184"/>
        <end position="199"/>
    </location>
</feature>
<evidence type="ECO:0000256" key="2">
    <source>
        <dbReference type="ARBA" id="ARBA00022842"/>
    </source>
</evidence>
<dbReference type="SUPFAM" id="SSF57667">
    <property type="entry name" value="beta-beta-alpha zinc fingers"/>
    <property type="match status" value="1"/>
</dbReference>
<dbReference type="InterPro" id="IPR054708">
    <property type="entry name" value="MTPAP-like_central"/>
</dbReference>
<dbReference type="GO" id="GO:0005730">
    <property type="term" value="C:nucleolus"/>
    <property type="evidence" value="ECO:0007669"/>
    <property type="project" value="TreeGrafter"/>
</dbReference>
<feature type="region of interest" description="Disordered" evidence="3">
    <location>
        <begin position="102"/>
        <end position="235"/>
    </location>
</feature>
<sequence>MNANKFRLKNLTDDGPIIFPQPTTAPPPVYPPDFEPDSDLLVDPYGNFYCFVCQVNVPKGTSNISQHLDGKKHEHHNRRFVSQQDKDMIRLRYQQAAFQQRNAQFPKSTTPQDFQPHLFPQPPTAMEHSMQYPSDSKPSPTGTSHTPAQSLPIQQPSAAHQPIPSPLNQQPAQSQPKPQPPQPATALLQTALQSTQQASSPPPPTIASNPLSQPPTTHTRTAEEKQRRRKRKAEAKRLRALSIDKASYLASVLNDDLQDHGSEDEIDEHSHVTVEERSKPFGPLNFKAPEGPDYFFDSIPEESSPSDAAAKVKTALADLKKQKSNEDGIRGTAALTTSLELSREDDSRLFLSLAKRDPPKASEPELGKEKFKKSLVILRDENGEQLPPWLLHAANTEKVLYSSDSSVALHYEVLEFVRFIEPTGVEKLARENTVARVKSIVKALWPECNTELFGSYATGIFLPSSDIDICVTNTPAGGEKTEFEQLAQAIRNVTGFARRVNIVDAKVKLVKIISSEGSINCDITIGVRNGPDYVPSIKKYLSTYPALRPLLLVVKCFLQQRNLNEVYSGGLGSYSVLLLVVSHLQMLRYNFPSSKANLGALLQQFFQLYGKTFNICMTGIQIRENGRYFDKFERFHTPPHETLRFSIEDPNDETNHLGTNGFSALRIRRAFARASNALVSWRRDDGTTTPTPLGTVLNVDDVFLSRRRTVLEDFQKKGQTALRESVASIASVSNRRPPSPERRRERDPRLAKRQRTIGGDQHGRGMSRGVHNVTKSNEPVQNRLQMPQAGNAMYLANSGMYNPNMAYPTQASGYSISSQQYSAATPGFQYVNPSMVSGVIPAQVFNTGMNTGLNPAMNTGVIQVPVPQMQAAQRGRNDGYSQNDRYAQQDNYGQHDGYAPRSNYYRGRRRGRPYPHRRGGGRNMSGYNRYQ</sequence>
<evidence type="ECO:0000313" key="7">
    <source>
        <dbReference type="Proteomes" id="UP000247409"/>
    </source>
</evidence>
<feature type="compositionally biased region" description="Basic and acidic residues" evidence="3">
    <location>
        <begin position="738"/>
        <end position="750"/>
    </location>
</feature>
<feature type="compositionally biased region" description="Polar residues" evidence="3">
    <location>
        <begin position="879"/>
        <end position="892"/>
    </location>
</feature>